<reference evidence="2" key="1">
    <citation type="submission" date="2020-11" db="EMBL/GenBank/DDBJ databases">
        <authorList>
            <person name="Tran Van P."/>
        </authorList>
    </citation>
    <scope>NUCLEOTIDE SEQUENCE</scope>
</reference>
<keyword evidence="1" id="KW-1133">Transmembrane helix</keyword>
<keyword evidence="1" id="KW-0472">Membrane</keyword>
<evidence type="ECO:0000313" key="2">
    <source>
        <dbReference type="EMBL" id="CAD7587689.1"/>
    </source>
</evidence>
<keyword evidence="1" id="KW-0812">Transmembrane</keyword>
<organism evidence="2">
    <name type="scientific">Timema genevievae</name>
    <name type="common">Walking stick</name>
    <dbReference type="NCBI Taxonomy" id="629358"/>
    <lineage>
        <taxon>Eukaryota</taxon>
        <taxon>Metazoa</taxon>
        <taxon>Ecdysozoa</taxon>
        <taxon>Arthropoda</taxon>
        <taxon>Hexapoda</taxon>
        <taxon>Insecta</taxon>
        <taxon>Pterygota</taxon>
        <taxon>Neoptera</taxon>
        <taxon>Polyneoptera</taxon>
        <taxon>Phasmatodea</taxon>
        <taxon>Timematodea</taxon>
        <taxon>Timematoidea</taxon>
        <taxon>Timematidae</taxon>
        <taxon>Timema</taxon>
    </lineage>
</organism>
<sequence length="73" mass="7890">MAQLIRDIIHGYHDVMDNKSVTHVPANDVLILIHLFIALAVVPIGSRLDVTGSLNPASLCAPFLHAALNLIHC</sequence>
<protein>
    <submittedName>
        <fullName evidence="2">Uncharacterized protein</fullName>
    </submittedName>
</protein>
<proteinExistence type="predicted"/>
<name>A0A7R9JQY7_TIMGE</name>
<gene>
    <name evidence="2" type="ORF">TGEB3V08_LOCUS1857</name>
</gene>
<feature type="transmembrane region" description="Helical" evidence="1">
    <location>
        <begin position="29"/>
        <end position="46"/>
    </location>
</feature>
<dbReference type="AlphaFoldDB" id="A0A7R9JQY7"/>
<evidence type="ECO:0000256" key="1">
    <source>
        <dbReference type="SAM" id="Phobius"/>
    </source>
</evidence>
<dbReference type="EMBL" id="OE839564">
    <property type="protein sequence ID" value="CAD7587689.1"/>
    <property type="molecule type" value="Genomic_DNA"/>
</dbReference>
<accession>A0A7R9JQY7</accession>